<reference evidence="1 2" key="1">
    <citation type="submission" date="2012-05" db="EMBL/GenBank/DDBJ databases">
        <title>The Genome Sequence of Eubacteriaceae bacterium CM2.</title>
        <authorList>
            <consortium name="The Broad Institute Genome Sequencing Platform"/>
            <person name="Earl A."/>
            <person name="Ward D."/>
            <person name="Feldgarden M."/>
            <person name="Gevers D."/>
            <person name="Sizova M."/>
            <person name="Hazen A."/>
            <person name="Epstein S."/>
            <person name="Walker B."/>
            <person name="Young S.K."/>
            <person name="Zeng Q."/>
            <person name="Gargeya S."/>
            <person name="Fitzgerald M."/>
            <person name="Haas B."/>
            <person name="Abouelleil A."/>
            <person name="Alvarado L."/>
            <person name="Arachchi H.M."/>
            <person name="Berlin A."/>
            <person name="Chapman S.B."/>
            <person name="Goldberg J."/>
            <person name="Griggs A."/>
            <person name="Gujja S."/>
            <person name="Hansen M."/>
            <person name="Howarth C."/>
            <person name="Imamovic A."/>
            <person name="Larimer J."/>
            <person name="McCowen C."/>
            <person name="Montmayeur A."/>
            <person name="Murphy C."/>
            <person name="Neiman D."/>
            <person name="Pearson M."/>
            <person name="Priest M."/>
            <person name="Roberts A."/>
            <person name="Saif S."/>
            <person name="Shea T."/>
            <person name="Sisk P."/>
            <person name="Sykes S."/>
            <person name="Wortman J."/>
            <person name="Nusbaum C."/>
            <person name="Birren B."/>
        </authorList>
    </citation>
    <scope>NUCLEOTIDE SEQUENCE [LARGE SCALE GENOMIC DNA]</scope>
    <source>
        <strain evidence="1 2">CM2</strain>
    </source>
</reference>
<evidence type="ECO:0000313" key="1">
    <source>
        <dbReference type="EMBL" id="EHL17391.1"/>
    </source>
</evidence>
<proteinExistence type="predicted"/>
<dbReference type="EMBL" id="AFZF02000004">
    <property type="protein sequence ID" value="EHL17391.1"/>
    <property type="molecule type" value="Genomic_DNA"/>
</dbReference>
<dbReference type="Proteomes" id="UP000017818">
    <property type="component" value="Unassembled WGS sequence"/>
</dbReference>
<accession>V9HQV6</accession>
<evidence type="ECO:0008006" key="3">
    <source>
        <dbReference type="Google" id="ProtNLM"/>
    </source>
</evidence>
<comment type="caution">
    <text evidence="1">The sequence shown here is derived from an EMBL/GenBank/DDBJ whole genome shotgun (WGS) entry which is preliminary data.</text>
</comment>
<name>V9HQV6_9FIRM</name>
<gene>
    <name evidence="1" type="ORF">HMPREF9630_00558</name>
</gene>
<sequence length="106" mass="12725">MTRKNLINILKSLGFPIRYHSFKTPPKPPYLVYLAVDTDNTFADNKVYEKYTNYQIELYTNKKDFDTQEKIEEVFDEYDIPWESSEIYIEEEQLYQVIYFVTVQGG</sequence>
<evidence type="ECO:0000313" key="2">
    <source>
        <dbReference type="Proteomes" id="UP000017818"/>
    </source>
</evidence>
<dbReference type="HOGENOM" id="CLU_171585_0_0_9"/>
<dbReference type="AlphaFoldDB" id="V9HQV6"/>
<dbReference type="OrthoDB" id="2061576at2"/>
<dbReference type="RefSeq" id="WP_009527191.1">
    <property type="nucleotide sequence ID" value="NZ_JBQMYE010000041.1"/>
</dbReference>
<organism evidence="1 2">
    <name type="scientific">Peptoanaerobacter stomatis</name>
    <dbReference type="NCBI Taxonomy" id="796937"/>
    <lineage>
        <taxon>Bacteria</taxon>
        <taxon>Bacillati</taxon>
        <taxon>Bacillota</taxon>
        <taxon>Clostridia</taxon>
        <taxon>Peptostreptococcales</taxon>
        <taxon>Filifactoraceae</taxon>
        <taxon>Peptoanaerobacter</taxon>
    </lineage>
</organism>
<protein>
    <recommendedName>
        <fullName evidence="3">Prophage pi2 protein 38</fullName>
    </recommendedName>
</protein>